<dbReference type="EnsemblFungi" id="MAPG_10377T0">
    <property type="protein sequence ID" value="MAPG_10377T0"/>
    <property type="gene ID" value="MAPG_10377"/>
</dbReference>
<evidence type="ECO:0000313" key="4">
    <source>
        <dbReference type="Proteomes" id="UP000011715"/>
    </source>
</evidence>
<dbReference type="Proteomes" id="UP000011715">
    <property type="component" value="Unassembled WGS sequence"/>
</dbReference>
<feature type="compositionally biased region" description="Low complexity" evidence="1">
    <location>
        <begin position="211"/>
        <end position="229"/>
    </location>
</feature>
<dbReference type="AlphaFoldDB" id="A0A0C4ECF3"/>
<feature type="compositionally biased region" description="Polar residues" evidence="1">
    <location>
        <begin position="134"/>
        <end position="152"/>
    </location>
</feature>
<reference evidence="2" key="2">
    <citation type="submission" date="2010-05" db="EMBL/GenBank/DDBJ databases">
        <title>The Genome Sequence of Magnaporthe poae strain ATCC 64411.</title>
        <authorList>
            <consortium name="The Broad Institute Genome Sequencing Platform"/>
            <consortium name="Broad Institute Genome Sequencing Center for Infectious Disease"/>
            <person name="Ma L.-J."/>
            <person name="Dead R."/>
            <person name="Young S."/>
            <person name="Zeng Q."/>
            <person name="Koehrsen M."/>
            <person name="Alvarado L."/>
            <person name="Berlin A."/>
            <person name="Chapman S.B."/>
            <person name="Chen Z."/>
            <person name="Freedman E."/>
            <person name="Gellesch M."/>
            <person name="Goldberg J."/>
            <person name="Griggs A."/>
            <person name="Gujja S."/>
            <person name="Heilman E.R."/>
            <person name="Heiman D."/>
            <person name="Hepburn T."/>
            <person name="Howarth C."/>
            <person name="Jen D."/>
            <person name="Larson L."/>
            <person name="Mehta T."/>
            <person name="Neiman D."/>
            <person name="Pearson M."/>
            <person name="Roberts A."/>
            <person name="Saif S."/>
            <person name="Shea T."/>
            <person name="Shenoy N."/>
            <person name="Sisk P."/>
            <person name="Stolte C."/>
            <person name="Sykes S."/>
            <person name="Walk T."/>
            <person name="White J."/>
            <person name="Yandava C."/>
            <person name="Haas B."/>
            <person name="Nusbaum C."/>
            <person name="Birren B."/>
        </authorList>
    </citation>
    <scope>NUCLEOTIDE SEQUENCE</scope>
    <source>
        <strain evidence="2">ATCC 64411</strain>
    </source>
</reference>
<reference evidence="4" key="1">
    <citation type="submission" date="2010-05" db="EMBL/GenBank/DDBJ databases">
        <title>The genome sequence of Magnaporthe poae strain ATCC 64411.</title>
        <authorList>
            <person name="Ma L.-J."/>
            <person name="Dead R."/>
            <person name="Young S."/>
            <person name="Zeng Q."/>
            <person name="Koehrsen M."/>
            <person name="Alvarado L."/>
            <person name="Berlin A."/>
            <person name="Chapman S.B."/>
            <person name="Chen Z."/>
            <person name="Freedman E."/>
            <person name="Gellesch M."/>
            <person name="Goldberg J."/>
            <person name="Griggs A."/>
            <person name="Gujja S."/>
            <person name="Heilman E.R."/>
            <person name="Heiman D."/>
            <person name="Hepburn T."/>
            <person name="Howarth C."/>
            <person name="Jen D."/>
            <person name="Larson L."/>
            <person name="Mehta T."/>
            <person name="Neiman D."/>
            <person name="Pearson M."/>
            <person name="Roberts A."/>
            <person name="Saif S."/>
            <person name="Shea T."/>
            <person name="Shenoy N."/>
            <person name="Sisk P."/>
            <person name="Stolte C."/>
            <person name="Sykes S."/>
            <person name="Walk T."/>
            <person name="White J."/>
            <person name="Yandava C."/>
            <person name="Haas B."/>
            <person name="Nusbaum C."/>
            <person name="Birren B."/>
        </authorList>
    </citation>
    <scope>NUCLEOTIDE SEQUENCE [LARGE SCALE GENOMIC DNA]</scope>
    <source>
        <strain evidence="4">ATCC 64411 / 73-15</strain>
    </source>
</reference>
<accession>A0A0C4ECF3</accession>
<dbReference type="SUPFAM" id="SSF54928">
    <property type="entry name" value="RNA-binding domain, RBD"/>
    <property type="match status" value="1"/>
</dbReference>
<proteinExistence type="predicted"/>
<feature type="region of interest" description="Disordered" evidence="1">
    <location>
        <begin position="1"/>
        <end position="63"/>
    </location>
</feature>
<organism evidence="3 4">
    <name type="scientific">Magnaporthiopsis poae (strain ATCC 64411 / 73-15)</name>
    <name type="common">Kentucky bluegrass fungus</name>
    <name type="synonym">Magnaporthe poae</name>
    <dbReference type="NCBI Taxonomy" id="644358"/>
    <lineage>
        <taxon>Eukaryota</taxon>
        <taxon>Fungi</taxon>
        <taxon>Dikarya</taxon>
        <taxon>Ascomycota</taxon>
        <taxon>Pezizomycotina</taxon>
        <taxon>Sordariomycetes</taxon>
        <taxon>Sordariomycetidae</taxon>
        <taxon>Magnaporthales</taxon>
        <taxon>Magnaporthaceae</taxon>
        <taxon>Magnaporthiopsis</taxon>
    </lineage>
</organism>
<dbReference type="GO" id="GO:0003676">
    <property type="term" value="F:nucleic acid binding"/>
    <property type="evidence" value="ECO:0007669"/>
    <property type="project" value="InterPro"/>
</dbReference>
<dbReference type="EMBL" id="GL876975">
    <property type="protein sequence ID" value="KLU90524.1"/>
    <property type="molecule type" value="Genomic_DNA"/>
</dbReference>
<dbReference type="OrthoDB" id="336240at2759"/>
<sequence length="670" mass="74539">MRDRGSRQSGNRPAASAKPAANKGKRKAEVESDGDTPQANTDEPLMALRFELKGNYQPPPRDKLAVPEWLEDVSTIGDCEERKNVVDLTTTDELGTATNKLGSGRKIKTLKRMADDADGESFPAPRQPVGRLPGSQSVPNLGNPDTLSQGAESPSIKAHMNNPVPEHLAAGPRRVIRTPIPTPSWWNTKRPRESGMSNSNGTPSVSTGYATSGMSNTNGTSSMSNTNGTPSVSTGDGAATTGHSNIMGHNITLPPPVMTGDLVPTGEDPATASIRSQRSWVLNYLTSPPRGRPTVAQAFNEQIYPFVETLSKAPKKCDFSVVKIKNIPFKTTEAEIMAFLGRKAKLIPDYLDPVHIMMERVTSKTLDAYVEFKTLEGAVAAIARHGEAQRNGRPNRIGDRPVEIVVSSQESLMAELFPHARGIEWVNITPKLKERNPNEPWETFKGFVSEEEMTMLVKHVKVPHRSPFSRECPQRPYECMISTLRKLPWHMTDWITFRQRYSIFEACYLLIKHLLRILDSGCATNLLNERLFNHLTHTAMRCPGFTIAQKDDLATLIGIQDSRRYSYGLPLNPGSWVHLYGVGPRMDMPLDVIEYYIAIIREETIKKVNSLSYDERAHLANLAQNVDKTFGYLWWELALPTGQAFDDLTLGQAARHELYIIERILTRAFS</sequence>
<dbReference type="CDD" id="cd12254">
    <property type="entry name" value="RRM_hnRNPH_ESRPs_RBM12_like"/>
    <property type="match status" value="1"/>
</dbReference>
<evidence type="ECO:0000256" key="1">
    <source>
        <dbReference type="SAM" id="MobiDB-lite"/>
    </source>
</evidence>
<gene>
    <name evidence="2" type="ORF">MAPG_10377</name>
</gene>
<keyword evidence="4" id="KW-1185">Reference proteome</keyword>
<dbReference type="eggNOG" id="ENOG502RY8V">
    <property type="taxonomic scope" value="Eukaryota"/>
</dbReference>
<reference evidence="3" key="4">
    <citation type="journal article" date="2015" name="G3 (Bethesda)">
        <title>Genome sequences of three phytopathogenic species of the Magnaporthaceae family of fungi.</title>
        <authorList>
            <person name="Okagaki L.H."/>
            <person name="Nunes C.C."/>
            <person name="Sailsbery J."/>
            <person name="Clay B."/>
            <person name="Brown D."/>
            <person name="John T."/>
            <person name="Oh Y."/>
            <person name="Young N."/>
            <person name="Fitzgerald M."/>
            <person name="Haas B.J."/>
            <person name="Zeng Q."/>
            <person name="Young S."/>
            <person name="Adiconis X."/>
            <person name="Fan L."/>
            <person name="Levin J.Z."/>
            <person name="Mitchell T.K."/>
            <person name="Okubara P.A."/>
            <person name="Farman M.L."/>
            <person name="Kohn L.M."/>
            <person name="Birren B."/>
            <person name="Ma L.-J."/>
            <person name="Dean R.A."/>
        </authorList>
    </citation>
    <scope>NUCLEOTIDE SEQUENCE</scope>
    <source>
        <strain evidence="3">ATCC 64411 / 73-15</strain>
    </source>
</reference>
<protein>
    <recommendedName>
        <fullName evidence="5">RRM domain-containing protein</fullName>
    </recommendedName>
</protein>
<dbReference type="Gene3D" id="3.30.70.330">
    <property type="match status" value="1"/>
</dbReference>
<dbReference type="InterPro" id="IPR012677">
    <property type="entry name" value="Nucleotide-bd_a/b_plait_sf"/>
</dbReference>
<feature type="region of interest" description="Disordered" evidence="1">
    <location>
        <begin position="179"/>
        <end position="250"/>
    </location>
</feature>
<evidence type="ECO:0000313" key="3">
    <source>
        <dbReference type="EnsemblFungi" id="MAPG_10377T0"/>
    </source>
</evidence>
<dbReference type="EMBL" id="ADBL01002322">
    <property type="status" value="NOT_ANNOTATED_CDS"/>
    <property type="molecule type" value="Genomic_DNA"/>
</dbReference>
<feature type="region of interest" description="Disordered" evidence="1">
    <location>
        <begin position="114"/>
        <end position="162"/>
    </location>
</feature>
<dbReference type="VEuPathDB" id="FungiDB:MAPG_10377"/>
<evidence type="ECO:0000313" key="2">
    <source>
        <dbReference type="EMBL" id="KLU90524.1"/>
    </source>
</evidence>
<dbReference type="STRING" id="644358.A0A0C4ECF3"/>
<reference evidence="3" key="5">
    <citation type="submission" date="2015-06" db="UniProtKB">
        <authorList>
            <consortium name="EnsemblFungi"/>
        </authorList>
    </citation>
    <scope>IDENTIFICATION</scope>
    <source>
        <strain evidence="3">ATCC 64411</strain>
    </source>
</reference>
<feature type="compositionally biased region" description="Polar residues" evidence="1">
    <location>
        <begin position="195"/>
        <end position="210"/>
    </location>
</feature>
<reference evidence="2" key="3">
    <citation type="submission" date="2011-03" db="EMBL/GenBank/DDBJ databases">
        <title>Annotation of Magnaporthe poae ATCC 64411.</title>
        <authorList>
            <person name="Ma L.-J."/>
            <person name="Dead R."/>
            <person name="Young S.K."/>
            <person name="Zeng Q."/>
            <person name="Gargeya S."/>
            <person name="Fitzgerald M."/>
            <person name="Haas B."/>
            <person name="Abouelleil A."/>
            <person name="Alvarado L."/>
            <person name="Arachchi H.M."/>
            <person name="Berlin A."/>
            <person name="Brown A."/>
            <person name="Chapman S.B."/>
            <person name="Chen Z."/>
            <person name="Dunbar C."/>
            <person name="Freedman E."/>
            <person name="Gearin G."/>
            <person name="Gellesch M."/>
            <person name="Goldberg J."/>
            <person name="Griggs A."/>
            <person name="Gujja S."/>
            <person name="Heiman D."/>
            <person name="Howarth C."/>
            <person name="Larson L."/>
            <person name="Lui A."/>
            <person name="MacDonald P.J.P."/>
            <person name="Mehta T."/>
            <person name="Montmayeur A."/>
            <person name="Murphy C."/>
            <person name="Neiman D."/>
            <person name="Pearson M."/>
            <person name="Priest M."/>
            <person name="Roberts A."/>
            <person name="Saif S."/>
            <person name="Shea T."/>
            <person name="Shenoy N."/>
            <person name="Sisk P."/>
            <person name="Stolte C."/>
            <person name="Sykes S."/>
            <person name="Yandava C."/>
            <person name="Wortman J."/>
            <person name="Nusbaum C."/>
            <person name="Birren B."/>
        </authorList>
    </citation>
    <scope>NUCLEOTIDE SEQUENCE</scope>
    <source>
        <strain evidence="2">ATCC 64411</strain>
    </source>
</reference>
<name>A0A0C4ECF3_MAGP6</name>
<dbReference type="InterPro" id="IPR035979">
    <property type="entry name" value="RBD_domain_sf"/>
</dbReference>
<evidence type="ECO:0008006" key="5">
    <source>
        <dbReference type="Google" id="ProtNLM"/>
    </source>
</evidence>